<dbReference type="EMBL" id="FUYM01000002">
    <property type="protein sequence ID" value="SKB38608.1"/>
    <property type="molecule type" value="Genomic_DNA"/>
</dbReference>
<sequence length="126" mass="12888">MFQSKIATIDGSAIERMDGIAALRLMAQALEDLGGSTTGHLPPQTARLAGSPDALASGYAAASPIVRRRFEAILREAEAVGTTGLKLMAARGGGADAGTLAAARFLGSSLDGSIRRLEALILPRAV</sequence>
<name>A0A1T5AUD2_9SPHN</name>
<dbReference type="RefSeq" id="WP_079646998.1">
    <property type="nucleotide sequence ID" value="NZ_FUYM01000002.1"/>
</dbReference>
<gene>
    <name evidence="1" type="ORF">SAMN06295920_102238</name>
</gene>
<evidence type="ECO:0000313" key="2">
    <source>
        <dbReference type="Proteomes" id="UP000189818"/>
    </source>
</evidence>
<keyword evidence="2" id="KW-1185">Reference proteome</keyword>
<dbReference type="AlphaFoldDB" id="A0A1T5AUD2"/>
<protein>
    <submittedName>
        <fullName evidence="1">Uncharacterized protein</fullName>
    </submittedName>
</protein>
<organism evidence="1 2">
    <name type="scientific">Rhizorhabdus histidinilytica</name>
    <dbReference type="NCBI Taxonomy" id="439228"/>
    <lineage>
        <taxon>Bacteria</taxon>
        <taxon>Pseudomonadati</taxon>
        <taxon>Pseudomonadota</taxon>
        <taxon>Alphaproteobacteria</taxon>
        <taxon>Sphingomonadales</taxon>
        <taxon>Sphingomonadaceae</taxon>
        <taxon>Rhizorhabdus</taxon>
    </lineage>
</organism>
<evidence type="ECO:0000313" key="1">
    <source>
        <dbReference type="EMBL" id="SKB38608.1"/>
    </source>
</evidence>
<reference evidence="2" key="1">
    <citation type="submission" date="2017-02" db="EMBL/GenBank/DDBJ databases">
        <authorList>
            <person name="Varghese N."/>
            <person name="Submissions S."/>
        </authorList>
    </citation>
    <scope>NUCLEOTIDE SEQUENCE [LARGE SCALE GENOMIC DNA]</scope>
    <source>
        <strain evidence="2">UM2</strain>
    </source>
</reference>
<dbReference type="OrthoDB" id="7569120at2"/>
<dbReference type="Proteomes" id="UP000189818">
    <property type="component" value="Unassembled WGS sequence"/>
</dbReference>
<proteinExistence type="predicted"/>
<accession>A0A1T5AUD2</accession>